<proteinExistence type="predicted"/>
<feature type="transmembrane region" description="Helical" evidence="1">
    <location>
        <begin position="7"/>
        <end position="27"/>
    </location>
</feature>
<reference evidence="2 3" key="1">
    <citation type="submission" date="2014-06" db="EMBL/GenBank/DDBJ databases">
        <title>Draft genome sequence of the putrescine producing strain Lactococcus lactis subsp cremoris GE214.</title>
        <authorList>
            <person name="Ladero V."/>
            <person name="Linares D.M."/>
            <person name="del Rio B."/>
            <person name="Mayo B."/>
            <person name="Martin M.C."/>
            <person name="Fernandez M."/>
            <person name="Alvarez M.A."/>
        </authorList>
    </citation>
    <scope>NUCLEOTIDE SEQUENCE [LARGE SCALE GENOMIC DNA]</scope>
    <source>
        <strain evidence="2 3">GE214</strain>
    </source>
</reference>
<evidence type="ECO:0000313" key="2">
    <source>
        <dbReference type="EMBL" id="KEY61880.1"/>
    </source>
</evidence>
<feature type="transmembrane region" description="Helical" evidence="1">
    <location>
        <begin position="150"/>
        <end position="174"/>
    </location>
</feature>
<feature type="transmembrane region" description="Helical" evidence="1">
    <location>
        <begin position="80"/>
        <end position="100"/>
    </location>
</feature>
<evidence type="ECO:0000313" key="3">
    <source>
        <dbReference type="Proteomes" id="UP000028401"/>
    </source>
</evidence>
<gene>
    <name evidence="2" type="ORF">U725_01995</name>
</gene>
<dbReference type="InterPro" id="IPR009339">
    <property type="entry name" value="DUF998"/>
</dbReference>
<name>A0A084A9A1_LACLC</name>
<protein>
    <submittedName>
        <fullName evidence="2">Putative membrane protein</fullName>
    </submittedName>
</protein>
<keyword evidence="1" id="KW-0472">Membrane</keyword>
<evidence type="ECO:0000256" key="1">
    <source>
        <dbReference type="SAM" id="Phobius"/>
    </source>
</evidence>
<dbReference type="RefSeq" id="WP_042748625.1">
    <property type="nucleotide sequence ID" value="NZ_AZSI01000105.1"/>
</dbReference>
<comment type="caution">
    <text evidence="2">The sequence shown here is derived from an EMBL/GenBank/DDBJ whole genome shotgun (WGS) entry which is preliminary data.</text>
</comment>
<accession>A0A084A9A1</accession>
<dbReference type="EMBL" id="AZSI01000105">
    <property type="protein sequence ID" value="KEY61880.1"/>
    <property type="molecule type" value="Genomic_DNA"/>
</dbReference>
<dbReference type="Pfam" id="PF06197">
    <property type="entry name" value="DUF998"/>
    <property type="match status" value="1"/>
</dbReference>
<sequence>MRKSNYLVALATCAALLYNAWILAFWLNPSVVNSSLLSGLSALNQPYHQLFTLTDILSGSFCFLLALGIFMTNKKEDKRLLMILFSIAGFGITTALAALFPYADLTHSEGIPNPLREPKLFIHDGLSVLALLFILLGVAISLLVYRNFFLLILVITFVITTLLSFVAGAIPQLVGPLGQQINALLGEIWLVFISWRVLNDTSQATHVEN</sequence>
<keyword evidence="1" id="KW-1133">Transmembrane helix</keyword>
<dbReference type="Proteomes" id="UP000028401">
    <property type="component" value="Unassembled WGS sequence"/>
</dbReference>
<feature type="transmembrane region" description="Helical" evidence="1">
    <location>
        <begin position="180"/>
        <end position="198"/>
    </location>
</feature>
<organism evidence="2 3">
    <name type="scientific">Lactococcus cremoris subsp. cremoris GE214</name>
    <dbReference type="NCBI Taxonomy" id="1415168"/>
    <lineage>
        <taxon>Bacteria</taxon>
        <taxon>Bacillati</taxon>
        <taxon>Bacillota</taxon>
        <taxon>Bacilli</taxon>
        <taxon>Lactobacillales</taxon>
        <taxon>Streptococcaceae</taxon>
        <taxon>Lactococcus</taxon>
        <taxon>Lactococcus cremoris subsp. cremoris</taxon>
    </lineage>
</organism>
<feature type="transmembrane region" description="Helical" evidence="1">
    <location>
        <begin position="47"/>
        <end position="68"/>
    </location>
</feature>
<dbReference type="AlphaFoldDB" id="A0A084A9A1"/>
<feature type="transmembrane region" description="Helical" evidence="1">
    <location>
        <begin position="120"/>
        <end position="143"/>
    </location>
</feature>
<keyword evidence="1" id="KW-0812">Transmembrane</keyword>